<dbReference type="CDD" id="cd09121">
    <property type="entry name" value="PLDc_DNaseII_2"/>
    <property type="match status" value="1"/>
</dbReference>
<dbReference type="EMBL" id="AP028912">
    <property type="protein sequence ID" value="BES93530.1"/>
    <property type="molecule type" value="Genomic_DNA"/>
</dbReference>
<evidence type="ECO:0000313" key="4">
    <source>
        <dbReference type="EMBL" id="BES93530.1"/>
    </source>
</evidence>
<evidence type="ECO:0000256" key="1">
    <source>
        <dbReference type="ARBA" id="ARBA00007527"/>
    </source>
</evidence>
<keyword evidence="3" id="KW-0732">Signal</keyword>
<evidence type="ECO:0000256" key="3">
    <source>
        <dbReference type="SAM" id="SignalP"/>
    </source>
</evidence>
<evidence type="ECO:0000256" key="2">
    <source>
        <dbReference type="ARBA" id="ARBA00022801"/>
    </source>
</evidence>
<dbReference type="PANTHER" id="PTHR10858:SF23">
    <property type="entry name" value="DEOXYRIBONUCLEASE II"/>
    <property type="match status" value="1"/>
</dbReference>
<dbReference type="PANTHER" id="PTHR10858">
    <property type="entry name" value="DEOXYRIBONUCLEASE II"/>
    <property type="match status" value="1"/>
</dbReference>
<reference evidence="4 5" key="1">
    <citation type="submission" date="2023-09" db="EMBL/GenBank/DDBJ databases">
        <title>Nesidiocoris tenuis whole genome shotgun sequence.</title>
        <authorList>
            <person name="Shibata T."/>
            <person name="Shimoda M."/>
            <person name="Kobayashi T."/>
            <person name="Uehara T."/>
        </authorList>
    </citation>
    <scope>NUCLEOTIDE SEQUENCE [LARGE SCALE GENOMIC DNA]</scope>
    <source>
        <strain evidence="4 5">Japan</strain>
    </source>
</reference>
<protein>
    <submittedName>
        <fullName evidence="4">Deoxyribonuclease II</fullName>
    </submittedName>
</protein>
<name>A0ABN7AMS9_9HEMI</name>
<gene>
    <name evidence="4" type="ORF">NTJ_06339</name>
</gene>
<accession>A0ABN7AMS9</accession>
<feature type="chain" id="PRO_5045711965" evidence="3">
    <location>
        <begin position="18"/>
        <end position="359"/>
    </location>
</feature>
<dbReference type="Pfam" id="PF03265">
    <property type="entry name" value="DNase_II"/>
    <property type="match status" value="1"/>
</dbReference>
<keyword evidence="5" id="KW-1185">Reference proteome</keyword>
<dbReference type="CDD" id="cd09120">
    <property type="entry name" value="PLDc_DNaseII_1"/>
    <property type="match status" value="1"/>
</dbReference>
<sequence>MKISILLLGILFGFGAGRPPKSSSLQCVDENGNNVDWYVVYKFPETYKSPVRILNGAGYMYITSDTVQKGWQVSSQSMENSTNLMARTIENMYQDKSEELWLVYNDQMTKYSDEAFFYSKYGHTKGVVGADTEGGFWLVHSIPHFPTLESYEYPKTALRYGQSALCISMGSKELDKIGNAFKYNQPDFTKAKYSDELGAKFPTLKEAAEGGKAKKAPWYYDFQITSKGGVEFHTFAKGWSFGKDLYEWIASSLDADVYAETWQNEPGPLPASCSIPKKVMNVKEVAYKNAQVDFSSHKDHSKWAISTSSAKPYVCIGDINRAAPQEKRGGGSVCFLNKYVWKAYADIIVDKDSCDSFDR</sequence>
<evidence type="ECO:0000313" key="5">
    <source>
        <dbReference type="Proteomes" id="UP001307889"/>
    </source>
</evidence>
<feature type="signal peptide" evidence="3">
    <location>
        <begin position="1"/>
        <end position="17"/>
    </location>
</feature>
<keyword evidence="2" id="KW-0378">Hydrolase</keyword>
<dbReference type="InterPro" id="IPR004947">
    <property type="entry name" value="DNase_II"/>
</dbReference>
<proteinExistence type="inferred from homology"/>
<organism evidence="4 5">
    <name type="scientific">Nesidiocoris tenuis</name>
    <dbReference type="NCBI Taxonomy" id="355587"/>
    <lineage>
        <taxon>Eukaryota</taxon>
        <taxon>Metazoa</taxon>
        <taxon>Ecdysozoa</taxon>
        <taxon>Arthropoda</taxon>
        <taxon>Hexapoda</taxon>
        <taxon>Insecta</taxon>
        <taxon>Pterygota</taxon>
        <taxon>Neoptera</taxon>
        <taxon>Paraneoptera</taxon>
        <taxon>Hemiptera</taxon>
        <taxon>Heteroptera</taxon>
        <taxon>Panheteroptera</taxon>
        <taxon>Cimicomorpha</taxon>
        <taxon>Miridae</taxon>
        <taxon>Dicyphina</taxon>
        <taxon>Nesidiocoris</taxon>
    </lineage>
</organism>
<dbReference type="Proteomes" id="UP001307889">
    <property type="component" value="Chromosome 4"/>
</dbReference>
<comment type="similarity">
    <text evidence="1">Belongs to the DNase II family.</text>
</comment>